<dbReference type="EMBL" id="SSNZ01000008">
    <property type="protein sequence ID" value="THF48461.1"/>
    <property type="molecule type" value="Genomic_DNA"/>
</dbReference>
<name>A0A4S3ZSE1_9FLAO</name>
<dbReference type="OrthoDB" id="1370463at2"/>
<sequence length="78" mass="8533">MENNKTLDTILAAIGVLTLTAIVYNGLKSLTSQTETAVISKDAVKAIQNPETANKLREAVDKYHDTGDWDQTELKSIL</sequence>
<evidence type="ECO:0000313" key="3">
    <source>
        <dbReference type="Proteomes" id="UP000307507"/>
    </source>
</evidence>
<gene>
    <name evidence="2" type="ORF">E6C50_14350</name>
</gene>
<accession>A0A4S3ZSE1</accession>
<dbReference type="RefSeq" id="WP_136403923.1">
    <property type="nucleotide sequence ID" value="NZ_SSNZ01000008.1"/>
</dbReference>
<organism evidence="2 3">
    <name type="scientific">Flavobacterium supellecticarium</name>
    <dbReference type="NCBI Taxonomy" id="2565924"/>
    <lineage>
        <taxon>Bacteria</taxon>
        <taxon>Pseudomonadati</taxon>
        <taxon>Bacteroidota</taxon>
        <taxon>Flavobacteriia</taxon>
        <taxon>Flavobacteriales</taxon>
        <taxon>Flavobacteriaceae</taxon>
        <taxon>Flavobacterium</taxon>
    </lineage>
</organism>
<keyword evidence="1" id="KW-0812">Transmembrane</keyword>
<reference evidence="2 3" key="1">
    <citation type="submission" date="2019-04" db="EMBL/GenBank/DDBJ databases">
        <title>Flavobacterium sp. nov. isolated from construction timber.</title>
        <authorList>
            <person name="Lin S.-Y."/>
            <person name="Chang C.-T."/>
            <person name="Young C.-C."/>
        </authorList>
    </citation>
    <scope>NUCLEOTIDE SEQUENCE [LARGE SCALE GENOMIC DNA]</scope>
    <source>
        <strain evidence="2 3">CC-CTC003</strain>
    </source>
</reference>
<keyword evidence="1" id="KW-0472">Membrane</keyword>
<evidence type="ECO:0000256" key="1">
    <source>
        <dbReference type="SAM" id="Phobius"/>
    </source>
</evidence>
<proteinExistence type="predicted"/>
<evidence type="ECO:0000313" key="2">
    <source>
        <dbReference type="EMBL" id="THF48461.1"/>
    </source>
</evidence>
<keyword evidence="1" id="KW-1133">Transmembrane helix</keyword>
<comment type="caution">
    <text evidence="2">The sequence shown here is derived from an EMBL/GenBank/DDBJ whole genome shotgun (WGS) entry which is preliminary data.</text>
</comment>
<dbReference type="Proteomes" id="UP000307507">
    <property type="component" value="Unassembled WGS sequence"/>
</dbReference>
<feature type="transmembrane region" description="Helical" evidence="1">
    <location>
        <begin position="6"/>
        <end position="27"/>
    </location>
</feature>
<keyword evidence="3" id="KW-1185">Reference proteome</keyword>
<dbReference type="AlphaFoldDB" id="A0A4S3ZSE1"/>
<protein>
    <submittedName>
        <fullName evidence="2">Uncharacterized protein</fullName>
    </submittedName>
</protein>